<organism evidence="2 3">
    <name type="scientific">Vitrella brassicaformis (strain CCMP3155)</name>
    <dbReference type="NCBI Taxonomy" id="1169540"/>
    <lineage>
        <taxon>Eukaryota</taxon>
        <taxon>Sar</taxon>
        <taxon>Alveolata</taxon>
        <taxon>Colpodellida</taxon>
        <taxon>Vitrellaceae</taxon>
        <taxon>Vitrella</taxon>
    </lineage>
</organism>
<protein>
    <submittedName>
        <fullName evidence="2">Uncharacterized protein</fullName>
    </submittedName>
</protein>
<reference evidence="2 3" key="1">
    <citation type="submission" date="2014-11" db="EMBL/GenBank/DDBJ databases">
        <authorList>
            <person name="Zhu J."/>
            <person name="Qi W."/>
            <person name="Song R."/>
        </authorList>
    </citation>
    <scope>NUCLEOTIDE SEQUENCE [LARGE SCALE GENOMIC DNA]</scope>
</reference>
<dbReference type="VEuPathDB" id="CryptoDB:Vbra_2142"/>
<sequence>MGKNAAVQHTKTEKKEGQGHTVQSVEFSGDEQGSYYYYATKYDNKLSTCKASETCVITEMKLRDGLGEGTRAASADEAKECKGGAYRFGKPGGPVEGGGRFCWSSKGKGVKLTAPKSFDDFKWTEGELHASTATPKKSGRNYFVLPGAGQWATHFGTTAAK</sequence>
<evidence type="ECO:0000313" key="2">
    <source>
        <dbReference type="EMBL" id="CEM02599.1"/>
    </source>
</evidence>
<name>A0A0G4EWZ0_VITBC</name>
<proteinExistence type="predicted"/>
<feature type="region of interest" description="Disordered" evidence="1">
    <location>
        <begin position="1"/>
        <end position="25"/>
    </location>
</feature>
<gene>
    <name evidence="2" type="ORF">Vbra_2142</name>
</gene>
<dbReference type="AlphaFoldDB" id="A0A0G4EWZ0"/>
<evidence type="ECO:0000313" key="3">
    <source>
        <dbReference type="Proteomes" id="UP000041254"/>
    </source>
</evidence>
<dbReference type="InParanoid" id="A0A0G4EWZ0"/>
<dbReference type="Proteomes" id="UP000041254">
    <property type="component" value="Unassembled WGS sequence"/>
</dbReference>
<accession>A0A0G4EWZ0</accession>
<dbReference type="EMBL" id="CDMY01000331">
    <property type="protein sequence ID" value="CEM02599.1"/>
    <property type="molecule type" value="Genomic_DNA"/>
</dbReference>
<evidence type="ECO:0000256" key="1">
    <source>
        <dbReference type="SAM" id="MobiDB-lite"/>
    </source>
</evidence>
<keyword evidence="3" id="KW-1185">Reference proteome</keyword>